<gene>
    <name evidence="2" type="ORF">J2S63_002404</name>
</gene>
<reference evidence="2 3" key="1">
    <citation type="submission" date="2023-07" db="EMBL/GenBank/DDBJ databases">
        <title>Sequencing the genomes of 1000 actinobacteria strains.</title>
        <authorList>
            <person name="Klenk H.-P."/>
        </authorList>
    </citation>
    <scope>NUCLEOTIDE SEQUENCE [LARGE SCALE GENOMIC DNA]</scope>
    <source>
        <strain evidence="2 3">DSM 19426</strain>
    </source>
</reference>
<evidence type="ECO:0000313" key="2">
    <source>
        <dbReference type="EMBL" id="MDR7362851.1"/>
    </source>
</evidence>
<feature type="domain" description="Peptidase S9 prolyl oligopeptidase catalytic" evidence="1">
    <location>
        <begin position="415"/>
        <end position="621"/>
    </location>
</feature>
<keyword evidence="2" id="KW-0378">Hydrolase</keyword>
<organism evidence="2 3">
    <name type="scientific">Nocardioides marmoribigeumensis</name>
    <dbReference type="NCBI Taxonomy" id="433649"/>
    <lineage>
        <taxon>Bacteria</taxon>
        <taxon>Bacillati</taxon>
        <taxon>Actinomycetota</taxon>
        <taxon>Actinomycetes</taxon>
        <taxon>Propionibacteriales</taxon>
        <taxon>Nocardioidaceae</taxon>
        <taxon>Nocardioides</taxon>
    </lineage>
</organism>
<evidence type="ECO:0000313" key="3">
    <source>
        <dbReference type="Proteomes" id="UP001183648"/>
    </source>
</evidence>
<protein>
    <submittedName>
        <fullName evidence="2">Dipeptidyl aminopeptidase/acylaminoacyl peptidase</fullName>
    </submittedName>
</protein>
<keyword evidence="3" id="KW-1185">Reference proteome</keyword>
<comment type="caution">
    <text evidence="2">The sequence shown here is derived from an EMBL/GenBank/DDBJ whole genome shotgun (WGS) entry which is preliminary data.</text>
</comment>
<name>A0ABU2BW37_9ACTN</name>
<dbReference type="InterPro" id="IPR029058">
    <property type="entry name" value="AB_hydrolase_fold"/>
</dbReference>
<dbReference type="InterPro" id="IPR050585">
    <property type="entry name" value="Xaa-Pro_dipeptidyl-ppase/CocE"/>
</dbReference>
<proteinExistence type="predicted"/>
<dbReference type="Proteomes" id="UP001183648">
    <property type="component" value="Unassembled WGS sequence"/>
</dbReference>
<dbReference type="SUPFAM" id="SSF53474">
    <property type="entry name" value="alpha/beta-Hydrolases"/>
    <property type="match status" value="1"/>
</dbReference>
<dbReference type="PANTHER" id="PTHR43056:SF5">
    <property type="entry name" value="PEPTIDASE S9 PROLYL OLIGOPEPTIDASE CATALYTIC DOMAIN-CONTAINING PROTEIN"/>
    <property type="match status" value="1"/>
</dbReference>
<dbReference type="Gene3D" id="3.40.50.1820">
    <property type="entry name" value="alpha/beta hydrolase"/>
    <property type="match status" value="1"/>
</dbReference>
<dbReference type="Pfam" id="PF00326">
    <property type="entry name" value="Peptidase_S9"/>
    <property type="match status" value="1"/>
</dbReference>
<keyword evidence="2" id="KW-0645">Protease</keyword>
<dbReference type="RefSeq" id="WP_310302398.1">
    <property type="nucleotide sequence ID" value="NZ_BAAAPS010000013.1"/>
</dbReference>
<dbReference type="EMBL" id="JAVDYG010000001">
    <property type="protein sequence ID" value="MDR7362851.1"/>
    <property type="molecule type" value="Genomic_DNA"/>
</dbReference>
<dbReference type="SUPFAM" id="SSF82171">
    <property type="entry name" value="DPP6 N-terminal domain-like"/>
    <property type="match status" value="1"/>
</dbReference>
<dbReference type="GO" id="GO:0004177">
    <property type="term" value="F:aminopeptidase activity"/>
    <property type="evidence" value="ECO:0007669"/>
    <property type="project" value="UniProtKB-KW"/>
</dbReference>
<accession>A0ABU2BW37</accession>
<sequence length="623" mass="67560">MQTLPFGTWPSPISPEDLATGTVGLDEVRVDGPSTYWLELRPTEAGRVALVRHDGSTAADVLGTEWNVRSRVQEYGGGSYAVQDGTVVFSHFDDGRLRRLDRGAEEPVAITPEGPWRYGGLVLHGDRVYAVREDHSREPEPANELVRLDLRGDNEGGGTVLHTGNDFVSRPAVSPDGAEIAFVTYDHPHMPWDSTRLLRARLTADGVADVVVVAGREGVSVLQPQFGPDGALWFIGDESGWWLLHRDTGDGPVAVHEERADHGSPQWVLGMRDFAVLDADRALVRWWRLDGQGVGVLDARTGVTEPLAQAGTFNDHLVATDGEVAFERGDGQGPSVVLRGPAAGPLRVLNPRDETPDPAHVSLPLPWTWRNSEGDEVHGVRFEPRNADVTGPEGDLPPLVVMAHGGPTGRAEMRYSAATQFWTSRGFAVLLVNYSGSTGFGRAYRDRLLGRWGTVDIDDIVTGARSVAEAGHADGSRLVIRGGSAGGYAVLRAMTTSDAFAAGTSLFGVADLGALAEHTHKFESRYLDRLVAPWPEGRATYDERSPINHIADLHGELLLLQGRDDLVVPLAQAEELAAALREAGRDVELQVYDGEGHGFRRKETIIDALERELAFYVRVLGLA</sequence>
<evidence type="ECO:0000259" key="1">
    <source>
        <dbReference type="Pfam" id="PF00326"/>
    </source>
</evidence>
<dbReference type="PANTHER" id="PTHR43056">
    <property type="entry name" value="PEPTIDASE S9 PROLYL OLIGOPEPTIDASE"/>
    <property type="match status" value="1"/>
</dbReference>
<keyword evidence="2" id="KW-0031">Aminopeptidase</keyword>
<dbReference type="InterPro" id="IPR001375">
    <property type="entry name" value="Peptidase_S9_cat"/>
</dbReference>